<dbReference type="InterPro" id="IPR045053">
    <property type="entry name" value="MAN-like"/>
</dbReference>
<protein>
    <recommendedName>
        <fullName evidence="3">mannan endo-1,4-beta-mannosidase</fullName>
        <ecNumber evidence="3">3.2.1.78</ecNumber>
    </recommendedName>
</protein>
<keyword evidence="4" id="KW-0378">Hydrolase</keyword>
<dbReference type="SUPFAM" id="SSF51445">
    <property type="entry name" value="(Trans)glycosidases"/>
    <property type="match status" value="1"/>
</dbReference>
<keyword evidence="5" id="KW-0326">Glycosidase</keyword>
<sequence length="483" mass="55266">MQLKLKPVIYNHQMANSTFKFSFIFICLAFTYFVPSAYGGSFVQTRGTEFVVGGRQFLFNGFNSYWMMHAAADPSERNKVTEVFSEASANGLTVCRTWAFSDGGVRALQKSPGVYDERVFEALDFVISEAKKYNVRLILSFVNNFKDYGGRAQYVDWARNAGAAVSGEDDFYTSSIVKDYYKNHVKSIITRVNTFTKIAYKDEPAIMAWELINEPRCQSDYSGKTVNEWVKEMAGYTKSLDTNHLLEVGMEGFYGDSMPEKKQYNPGYQVGTDYISSNLIKEIDFATIHAYPDIWLAGQTDGSQNSFVQRWMWSHWEDARTILKKPLVFAEFGKSKKDPGYTENERDTFLNAVYTNIYSFARTGGGSMAGGLVWQVMAEGMDSYYDGYEIVLPRDPSTTALISKQSHVMQALAQTLRRPNMVRSTGPQVGDVSRDKVTKPHFQARAKMDNNRVHEPHPRRQRHHHHHHRNHSWRNLHKLHGQH</sequence>
<accession>A0A9Q0C2B2</accession>
<evidence type="ECO:0000313" key="9">
    <source>
        <dbReference type="Proteomes" id="UP001151287"/>
    </source>
</evidence>
<proteinExistence type="inferred from homology"/>
<evidence type="ECO:0000256" key="5">
    <source>
        <dbReference type="ARBA" id="ARBA00023295"/>
    </source>
</evidence>
<keyword evidence="9" id="KW-1185">Reference proteome</keyword>
<dbReference type="PANTHER" id="PTHR31451">
    <property type="match status" value="1"/>
</dbReference>
<comment type="catalytic activity">
    <reaction evidence="1">
        <text>Random hydrolysis of (1-&gt;4)-beta-D-mannosidic linkages in mannans, galactomannans and glucomannans.</text>
        <dbReference type="EC" id="3.2.1.78"/>
    </reaction>
</comment>
<dbReference type="Pfam" id="PF26410">
    <property type="entry name" value="GH5_mannosidase"/>
    <property type="match status" value="1"/>
</dbReference>
<feature type="compositionally biased region" description="Basic residues" evidence="6">
    <location>
        <begin position="459"/>
        <end position="483"/>
    </location>
</feature>
<dbReference type="OrthoDB" id="755131at2759"/>
<evidence type="ECO:0000256" key="3">
    <source>
        <dbReference type="ARBA" id="ARBA00012706"/>
    </source>
</evidence>
<evidence type="ECO:0000256" key="4">
    <source>
        <dbReference type="ARBA" id="ARBA00022801"/>
    </source>
</evidence>
<gene>
    <name evidence="8" type="ORF">LUZ63_017346</name>
</gene>
<organism evidence="8 9">
    <name type="scientific">Rhynchospora breviuscula</name>
    <dbReference type="NCBI Taxonomy" id="2022672"/>
    <lineage>
        <taxon>Eukaryota</taxon>
        <taxon>Viridiplantae</taxon>
        <taxon>Streptophyta</taxon>
        <taxon>Embryophyta</taxon>
        <taxon>Tracheophyta</taxon>
        <taxon>Spermatophyta</taxon>
        <taxon>Magnoliopsida</taxon>
        <taxon>Liliopsida</taxon>
        <taxon>Poales</taxon>
        <taxon>Cyperaceae</taxon>
        <taxon>Cyperoideae</taxon>
        <taxon>Rhynchosporeae</taxon>
        <taxon>Rhynchospora</taxon>
    </lineage>
</organism>
<dbReference type="PANTHER" id="PTHR31451:SF59">
    <property type="entry name" value="MANNAN ENDO-1,4-BETA-MANNOSIDASE"/>
    <property type="match status" value="1"/>
</dbReference>
<dbReference type="Proteomes" id="UP001151287">
    <property type="component" value="Unassembled WGS sequence"/>
</dbReference>
<name>A0A9Q0C2B2_9POAL</name>
<feature type="compositionally biased region" description="Basic and acidic residues" evidence="6">
    <location>
        <begin position="446"/>
        <end position="458"/>
    </location>
</feature>
<dbReference type="EC" id="3.2.1.78" evidence="3"/>
<evidence type="ECO:0000256" key="2">
    <source>
        <dbReference type="ARBA" id="ARBA00005641"/>
    </source>
</evidence>
<dbReference type="InterPro" id="IPR001547">
    <property type="entry name" value="Glyco_hydro_5"/>
</dbReference>
<comment type="similarity">
    <text evidence="2">Belongs to the glycosyl hydrolase 5 (cellulase A) family.</text>
</comment>
<dbReference type="EMBL" id="JAMQYH010000005">
    <property type="protein sequence ID" value="KAJ1685956.1"/>
    <property type="molecule type" value="Genomic_DNA"/>
</dbReference>
<dbReference type="GO" id="GO:0000272">
    <property type="term" value="P:polysaccharide catabolic process"/>
    <property type="evidence" value="ECO:0007669"/>
    <property type="project" value="InterPro"/>
</dbReference>
<comment type="caution">
    <text evidence="8">The sequence shown here is derived from an EMBL/GenBank/DDBJ whole genome shotgun (WGS) entry which is preliminary data.</text>
</comment>
<dbReference type="FunFam" id="3.20.20.80:FF:000012">
    <property type="entry name" value="Mannan endo-1,4-beta-mannosidase 6"/>
    <property type="match status" value="1"/>
</dbReference>
<dbReference type="GO" id="GO:0016985">
    <property type="term" value="F:mannan endo-1,4-beta-mannosidase activity"/>
    <property type="evidence" value="ECO:0007669"/>
    <property type="project" value="UniProtKB-EC"/>
</dbReference>
<dbReference type="AlphaFoldDB" id="A0A9Q0C2B2"/>
<evidence type="ECO:0000256" key="1">
    <source>
        <dbReference type="ARBA" id="ARBA00001678"/>
    </source>
</evidence>
<evidence type="ECO:0000313" key="8">
    <source>
        <dbReference type="EMBL" id="KAJ1685956.1"/>
    </source>
</evidence>
<feature type="domain" description="Glycoside hydrolase family 5" evidence="7">
    <location>
        <begin position="41"/>
        <end position="374"/>
    </location>
</feature>
<evidence type="ECO:0000256" key="6">
    <source>
        <dbReference type="SAM" id="MobiDB-lite"/>
    </source>
</evidence>
<reference evidence="8" key="1">
    <citation type="journal article" date="2022" name="Cell">
        <title>Repeat-based holocentromeres influence genome architecture and karyotype evolution.</title>
        <authorList>
            <person name="Hofstatter P.G."/>
            <person name="Thangavel G."/>
            <person name="Lux T."/>
            <person name="Neumann P."/>
            <person name="Vondrak T."/>
            <person name="Novak P."/>
            <person name="Zhang M."/>
            <person name="Costa L."/>
            <person name="Castellani M."/>
            <person name="Scott A."/>
            <person name="Toegelov H."/>
            <person name="Fuchs J."/>
            <person name="Mata-Sucre Y."/>
            <person name="Dias Y."/>
            <person name="Vanzela A.L.L."/>
            <person name="Huettel B."/>
            <person name="Almeida C.C.S."/>
            <person name="Simkova H."/>
            <person name="Souza G."/>
            <person name="Pedrosa-Harand A."/>
            <person name="Macas J."/>
            <person name="Mayer K.F.X."/>
            <person name="Houben A."/>
            <person name="Marques A."/>
        </authorList>
    </citation>
    <scope>NUCLEOTIDE SEQUENCE</scope>
    <source>
        <strain evidence="8">RhyBre1mFocal</strain>
    </source>
</reference>
<feature type="region of interest" description="Disordered" evidence="6">
    <location>
        <begin position="443"/>
        <end position="483"/>
    </location>
</feature>
<dbReference type="InterPro" id="IPR017853">
    <property type="entry name" value="GH"/>
</dbReference>
<evidence type="ECO:0000259" key="7">
    <source>
        <dbReference type="Pfam" id="PF26410"/>
    </source>
</evidence>
<dbReference type="Gene3D" id="3.20.20.80">
    <property type="entry name" value="Glycosidases"/>
    <property type="match status" value="1"/>
</dbReference>